<dbReference type="STRING" id="985895.E5ACG4"/>
<name>E5ACG4_LEPMJ</name>
<dbReference type="Pfam" id="PF07859">
    <property type="entry name" value="Abhydrolase_3"/>
    <property type="match status" value="1"/>
</dbReference>
<dbReference type="Gene3D" id="3.40.50.1820">
    <property type="entry name" value="alpha/beta hydrolase"/>
    <property type="match status" value="1"/>
</dbReference>
<dbReference type="VEuPathDB" id="FungiDB:LEMA_P009530.1"/>
<evidence type="ECO:0000313" key="4">
    <source>
        <dbReference type="EMBL" id="CBY02166.1"/>
    </source>
</evidence>
<reference evidence="5" key="1">
    <citation type="journal article" date="2011" name="Nat. Commun.">
        <title>Effector diversification within compartments of the Leptosphaeria maculans genome affected by Repeat-Induced Point mutations.</title>
        <authorList>
            <person name="Rouxel T."/>
            <person name="Grandaubert J."/>
            <person name="Hane J.K."/>
            <person name="Hoede C."/>
            <person name="van de Wouw A.P."/>
            <person name="Couloux A."/>
            <person name="Dominguez V."/>
            <person name="Anthouard V."/>
            <person name="Bally P."/>
            <person name="Bourras S."/>
            <person name="Cozijnsen A.J."/>
            <person name="Ciuffetti L.M."/>
            <person name="Degrave A."/>
            <person name="Dilmaghani A."/>
            <person name="Duret L."/>
            <person name="Fudal I."/>
            <person name="Goodwin S.B."/>
            <person name="Gout L."/>
            <person name="Glaser N."/>
            <person name="Linglin J."/>
            <person name="Kema G.H.J."/>
            <person name="Lapalu N."/>
            <person name="Lawrence C.B."/>
            <person name="May K."/>
            <person name="Meyer M."/>
            <person name="Ollivier B."/>
            <person name="Poulain J."/>
            <person name="Schoch C.L."/>
            <person name="Simon A."/>
            <person name="Spatafora J.W."/>
            <person name="Stachowiak A."/>
            <person name="Turgeon B.G."/>
            <person name="Tyler B.M."/>
            <person name="Vincent D."/>
            <person name="Weissenbach J."/>
            <person name="Amselem J."/>
            <person name="Quesneville H."/>
            <person name="Oliver R.P."/>
            <person name="Wincker P."/>
            <person name="Balesdent M.-H."/>
            <person name="Howlett B.J."/>
        </authorList>
    </citation>
    <scope>NUCLEOTIDE SEQUENCE [LARGE SCALE GENOMIC DNA]</scope>
    <source>
        <strain evidence="5">JN3 / isolate v23.1.3 / race Av1-4-5-6-7-8</strain>
    </source>
</reference>
<protein>
    <recommendedName>
        <fullName evidence="3">Alpha/beta hydrolase fold-3 domain-containing protein</fullName>
    </recommendedName>
</protein>
<dbReference type="OrthoDB" id="408631at2759"/>
<dbReference type="EMBL" id="FP929139">
    <property type="protein sequence ID" value="CBY02166.1"/>
    <property type="molecule type" value="Genomic_DNA"/>
</dbReference>
<dbReference type="OMA" id="HYFWTNF"/>
<evidence type="ECO:0000259" key="3">
    <source>
        <dbReference type="Pfam" id="PF07859"/>
    </source>
</evidence>
<dbReference type="AlphaFoldDB" id="E5ACG4"/>
<gene>
    <name evidence="4" type="ORF">LEMA_P009530.1</name>
</gene>
<dbReference type="InParanoid" id="E5ACG4"/>
<dbReference type="HOGENOM" id="CLU_012494_6_3_1"/>
<dbReference type="GO" id="GO:0016787">
    <property type="term" value="F:hydrolase activity"/>
    <property type="evidence" value="ECO:0007669"/>
    <property type="project" value="UniProtKB-KW"/>
</dbReference>
<dbReference type="Proteomes" id="UP000002668">
    <property type="component" value="Genome"/>
</dbReference>
<dbReference type="PANTHER" id="PTHR48081:SF8">
    <property type="entry name" value="ALPHA_BETA HYDROLASE FOLD-3 DOMAIN-CONTAINING PROTEIN-RELATED"/>
    <property type="match status" value="1"/>
</dbReference>
<feature type="compositionally biased region" description="Basic residues" evidence="2">
    <location>
        <begin position="392"/>
        <end position="404"/>
    </location>
</feature>
<feature type="domain" description="Alpha/beta hydrolase fold-3" evidence="3">
    <location>
        <begin position="118"/>
        <end position="332"/>
    </location>
</feature>
<sequence length="430" mass="47799">MPINVTTWGINFLPLSIPYLPMAHLTREEILKSGEVAPEYRKAFEARPLDIARADFFESRSARAEHLQKLRHLYPIPGPIPDVVKETMHTVPMRDGATINVRVYQPVAGPPEGGSPLIMMFHEGGWSMGDLTDEDMNCRMFTRDLGAVCVNVEYRLAPEHKFPVGVNDCWDALKWAIAHSSQLQATPSRGLLVGGASAGGQLAAVLALQSRDEKLEPPITGQYLCVPAILPDTNVPAEVAHLYQSRSTSTNDPVLKGLPPGAIEAVYGPEQFSPLWDPYNHPQGHKNVAKAFFQVGGLDPLRDEAVLYDRKLRESGVLTRFALYDGYGHMFWTNYPELEQSKRFVEDTLMGVRWLLERPSRMMVLDITVRSVTELKCGASCPAASTFPKHQLPLRRPPHSRQPHPRPTGYCNGAAERYLPQPAEPVAVAK</sequence>
<dbReference type="InterPro" id="IPR050300">
    <property type="entry name" value="GDXG_lipolytic_enzyme"/>
</dbReference>
<evidence type="ECO:0000313" key="5">
    <source>
        <dbReference type="Proteomes" id="UP000002668"/>
    </source>
</evidence>
<evidence type="ECO:0000256" key="2">
    <source>
        <dbReference type="SAM" id="MobiDB-lite"/>
    </source>
</evidence>
<keyword evidence="1" id="KW-0378">Hydrolase</keyword>
<dbReference type="InterPro" id="IPR029058">
    <property type="entry name" value="AB_hydrolase_fold"/>
</dbReference>
<organism evidence="4 5">
    <name type="scientific">Leptosphaeria maculans (strain JN3 / isolate v23.1.3 / race Av1-4-5-6-7-8)</name>
    <name type="common">Blackleg fungus</name>
    <name type="synonym">Phoma lingam</name>
    <dbReference type="NCBI Taxonomy" id="985895"/>
    <lineage>
        <taxon>Eukaryota</taxon>
        <taxon>Fungi</taxon>
        <taxon>Dikarya</taxon>
        <taxon>Ascomycota</taxon>
        <taxon>Pezizomycotina</taxon>
        <taxon>Dothideomycetes</taxon>
        <taxon>Pleosporomycetidae</taxon>
        <taxon>Pleosporales</taxon>
        <taxon>Pleosporineae</taxon>
        <taxon>Leptosphaeriaceae</taxon>
        <taxon>Plenodomus</taxon>
        <taxon>Plenodomus lingam/Leptosphaeria maculans species complex</taxon>
    </lineage>
</organism>
<keyword evidence="5" id="KW-1185">Reference proteome</keyword>
<dbReference type="PANTHER" id="PTHR48081">
    <property type="entry name" value="AB HYDROLASE SUPERFAMILY PROTEIN C4A8.06C"/>
    <property type="match status" value="1"/>
</dbReference>
<dbReference type="SUPFAM" id="SSF53474">
    <property type="entry name" value="alpha/beta-Hydrolases"/>
    <property type="match status" value="1"/>
</dbReference>
<evidence type="ECO:0000256" key="1">
    <source>
        <dbReference type="ARBA" id="ARBA00022801"/>
    </source>
</evidence>
<feature type="region of interest" description="Disordered" evidence="2">
    <location>
        <begin position="388"/>
        <end position="430"/>
    </location>
</feature>
<dbReference type="GeneID" id="13286804"/>
<proteinExistence type="predicted"/>
<dbReference type="eggNOG" id="KOG1515">
    <property type="taxonomic scope" value="Eukaryota"/>
</dbReference>
<dbReference type="InterPro" id="IPR013094">
    <property type="entry name" value="AB_hydrolase_3"/>
</dbReference>
<accession>E5ACG4</accession>